<dbReference type="STRING" id="273116.gene:9380962"/>
<gene>
    <name evidence="2" type="ORF">TVG0198521</name>
</gene>
<dbReference type="EMBL" id="BA000011">
    <property type="protein sequence ID" value="BAB59334.1"/>
    <property type="molecule type" value="Genomic_DNA"/>
</dbReference>
<dbReference type="InterPro" id="IPR001845">
    <property type="entry name" value="HTH_ArsR_DNA-bd_dom"/>
</dbReference>
<sequence>MIHCDPFSINCFWENVIKFLQYDHSMFKIAITSVPARVDVSDLDRSLAYFLSDIGYIPKINPSTDMNSIKNSVYFRLFKECFLMNGERFWTPEELMSYLGTSRSTLYRHLNKLKYMDLLEEVKDGKIKKYRIRSGDILKAWSWVEINVKMAMDNYRSNVEHIVDLIRSNSNSNLRP</sequence>
<dbReference type="PaxDb" id="273116-14324406"/>
<dbReference type="Gene3D" id="1.10.10.10">
    <property type="entry name" value="Winged helix-like DNA-binding domain superfamily/Winged helix DNA-binding domain"/>
    <property type="match status" value="1"/>
</dbReference>
<dbReference type="InterPro" id="IPR036390">
    <property type="entry name" value="WH_DNA-bd_sf"/>
</dbReference>
<dbReference type="eggNOG" id="arCOG05349">
    <property type="taxonomic scope" value="Archaea"/>
</dbReference>
<organism evidence="2 3">
    <name type="scientific">Thermoplasma volcanium (strain ATCC 51530 / DSM 4299 / JCM 9571 / NBRC 15438 / GSS1)</name>
    <dbReference type="NCBI Taxonomy" id="273116"/>
    <lineage>
        <taxon>Archaea</taxon>
        <taxon>Methanobacteriati</taxon>
        <taxon>Thermoplasmatota</taxon>
        <taxon>Thermoplasmata</taxon>
        <taxon>Thermoplasmatales</taxon>
        <taxon>Thermoplasmataceae</taxon>
        <taxon>Thermoplasma</taxon>
    </lineage>
</organism>
<dbReference type="Proteomes" id="UP000001017">
    <property type="component" value="Chromosome"/>
</dbReference>
<accession>Q97CB0</accession>
<dbReference type="Pfam" id="PF01022">
    <property type="entry name" value="HTH_5"/>
    <property type="match status" value="1"/>
</dbReference>
<reference evidence="2 3" key="1">
    <citation type="journal article" date="1999" name="Proc. Jpn. Acad.">
        <title>Determination of the complete genomic DNA sequence of Thermoplasma volvanium GSS1.</title>
        <authorList>
            <person name="Kawashima T."/>
            <person name="Yamamoto Y."/>
            <person name="Aramaki H."/>
            <person name="Nunoshiba T."/>
            <person name="Kawamoto T."/>
            <person name="Watanabe K."/>
            <person name="Yamazaki M."/>
            <person name="Kanehori K."/>
            <person name="Amano N."/>
            <person name="Ohya Y."/>
            <person name="Makino K."/>
            <person name="Suzuki M."/>
        </authorList>
    </citation>
    <scope>NUCLEOTIDE SEQUENCE [LARGE SCALE GENOMIC DNA]</scope>
    <source>
        <strain evidence="3">ATCC 51530 / DSM 4299 / JCM 9571 / NBRC 15438 / GSS1</strain>
    </source>
</reference>
<feature type="domain" description="HTH arsR-type" evidence="1">
    <location>
        <begin position="91"/>
        <end position="120"/>
    </location>
</feature>
<dbReference type="InterPro" id="IPR036388">
    <property type="entry name" value="WH-like_DNA-bd_sf"/>
</dbReference>
<protein>
    <recommendedName>
        <fullName evidence="1">HTH arsR-type domain-containing protein</fullName>
    </recommendedName>
</protein>
<dbReference type="SUPFAM" id="SSF46785">
    <property type="entry name" value="Winged helix' DNA-binding domain"/>
    <property type="match status" value="1"/>
</dbReference>
<proteinExistence type="predicted"/>
<dbReference type="KEGG" id="tvo:TVG0198521"/>
<dbReference type="GO" id="GO:0003700">
    <property type="term" value="F:DNA-binding transcription factor activity"/>
    <property type="evidence" value="ECO:0007669"/>
    <property type="project" value="InterPro"/>
</dbReference>
<dbReference type="AlphaFoldDB" id="Q97CB0"/>
<dbReference type="CDD" id="cd00090">
    <property type="entry name" value="HTH_ARSR"/>
    <property type="match status" value="1"/>
</dbReference>
<evidence type="ECO:0000313" key="2">
    <source>
        <dbReference type="EMBL" id="BAB59334.1"/>
    </source>
</evidence>
<dbReference type="InterPro" id="IPR011991">
    <property type="entry name" value="ArsR-like_HTH"/>
</dbReference>
<evidence type="ECO:0000313" key="3">
    <source>
        <dbReference type="Proteomes" id="UP000001017"/>
    </source>
</evidence>
<reference evidence="2 3" key="2">
    <citation type="journal article" date="2000" name="Proc. Natl. Acad. Sci. U.S.A.">
        <title>Archaeal adaptation to higher temperatures revealed by genomic sequence of Thermoplasma volcanium.</title>
        <authorList>
            <person name="Kawashima T."/>
            <person name="Amano N."/>
            <person name="Koike H."/>
            <person name="Makino S."/>
            <person name="Higuchi S."/>
            <person name="Kawashima-Ohya Y."/>
            <person name="Watanabe K."/>
            <person name="Yamazaki M."/>
            <person name="Kanehori K."/>
            <person name="Kawamoto T."/>
            <person name="Nunoshiba T."/>
            <person name="Yamamoto Y."/>
            <person name="Aramaki H."/>
            <person name="Makino K."/>
            <person name="Suzuki M."/>
        </authorList>
    </citation>
    <scope>NUCLEOTIDE SEQUENCE [LARGE SCALE GENOMIC DNA]</scope>
    <source>
        <strain evidence="3">ATCC 51530 / DSM 4299 / JCM 9571 / NBRC 15438 / GSS1</strain>
    </source>
</reference>
<evidence type="ECO:0000259" key="1">
    <source>
        <dbReference type="Pfam" id="PF01022"/>
    </source>
</evidence>
<name>Q97CB0_THEVO</name>
<keyword evidence="3" id="KW-1185">Reference proteome</keyword>
<dbReference type="HOGENOM" id="CLU_1691464_0_0_2"/>